<accession>A0ABR2KCF9</accession>
<dbReference type="PROSITE" id="PS50127">
    <property type="entry name" value="UBC_2"/>
    <property type="match status" value="1"/>
</dbReference>
<dbReference type="InterPro" id="IPR000719">
    <property type="entry name" value="Prot_kinase_dom"/>
</dbReference>
<feature type="domain" description="Protein kinase" evidence="2">
    <location>
        <begin position="810"/>
        <end position="1097"/>
    </location>
</feature>
<sequence>MTAGDKIQIDINKDTKSDIEMKILKNLNAKYHKEIRQKGQITKILLFLPGGIPFFDGATINQFIQSFPDFLSYLYSIVIFNDNISDSILNETIDNICNISNESFKALLSPYFESDINGLGEIAAVLGYIQNKGPNSNFLIHSIAKFCPFAPLINGLFGLSGHFTGSTVIQITAPLSVLFIEMSKNWPEKANLFSSTTKFLSFFMNIKISDKIPCTEFSRPFYNIGYESFFHSTIENETQIEKIIAFNPDFENYDWIRFSLPSLTEDDFKFAMRSSKELKKLSSLYDLDHVSLLKGRNCPFLFLSETEGMIVYINPEVGQIEIEPKENLACKISLLNFNSLDRNITGIVDPNKVAQITFFCICKSQTMNELFDNGVTRFVASQKLAHLFRDRCYANHILLLAGSIMFNSEIHVKNELTPLISNISVDTETPSGDRAIFQAVKVAAEKILAVSNKYKNAVLRIIVLCDGEDAFANSTQMASVSNFLLQNNIIVDSFFFDPHKIPKNVAGLSHFTGGVSVLLNSYKDASDMFTDEAFTNVRLRKFGRMSHPILVAKDFSELRSIGPENLDKTIEVNENEFAKNDQIAITPNLEYIEFIFDDPDFTPRMNRIVKEIKRIVSNPSSTFIVFPLKERFDVWRLLIKGCDSSLYENKWFYLIIEFDDDYPTTYPKFRFVHPPYHPNINDHGLVQFDLLYQNYRSDMSMIQLIEEILVLFIEPKFDSVIESKRAGMRMDDPRFLALVDEWNQKNGRDSPDDWTKDWNIENPSIQQDTKIFEQPIYVTYEKDEENRNKDEESSDEKLKILDADLINKLLTKKTCLGRGATSTVYRVSNCFTHKGFLCLKILNDELFIRANEPKKKKAKTKSIWDDDDDDDNEEEEEEENEIQFDFDIVKRLYSEYEMLCNLDHPNIVKVYGFFLGDKEHNPAILLEYCKFDLEKVIKELEDVDLVGIIYEICSAMKYVHENDIIHRDLKMKNILINNKKHVKICDFGISKFTDVTTYASITRGVGTPLFMAPEIFDEKVVYNEKVDVYAFGVVMYFIVTKGELPKFNGIGKYEFLNLPSSINQLSSSIIKSCWSSSPEERPSFERLLELITENDFMLIDGIENQIPKLKEHLELD</sequence>
<dbReference type="InterPro" id="IPR001245">
    <property type="entry name" value="Ser-Thr/Tyr_kinase_cat_dom"/>
</dbReference>
<proteinExistence type="predicted"/>
<dbReference type="InterPro" id="IPR050167">
    <property type="entry name" value="Ser_Thr_protein_kinase"/>
</dbReference>
<dbReference type="InterPro" id="IPR036465">
    <property type="entry name" value="vWFA_dom_sf"/>
</dbReference>
<dbReference type="InterPro" id="IPR011009">
    <property type="entry name" value="Kinase-like_dom_sf"/>
</dbReference>
<dbReference type="Gene3D" id="1.10.510.10">
    <property type="entry name" value="Transferase(Phosphotransferase) domain 1"/>
    <property type="match status" value="1"/>
</dbReference>
<reference evidence="4 5" key="1">
    <citation type="submission" date="2024-04" db="EMBL/GenBank/DDBJ databases">
        <title>Tritrichomonas musculus Genome.</title>
        <authorList>
            <person name="Alves-Ferreira E."/>
            <person name="Grigg M."/>
            <person name="Lorenzi H."/>
            <person name="Galac M."/>
        </authorList>
    </citation>
    <scope>NUCLEOTIDE SEQUENCE [LARGE SCALE GENOMIC DNA]</scope>
    <source>
        <strain evidence="4 5">EAF2021</strain>
    </source>
</reference>
<dbReference type="CDD" id="cd00195">
    <property type="entry name" value="UBCc_UEV"/>
    <property type="match status" value="1"/>
</dbReference>
<dbReference type="PANTHER" id="PTHR23257">
    <property type="entry name" value="SERINE-THREONINE PROTEIN KINASE"/>
    <property type="match status" value="1"/>
</dbReference>
<feature type="region of interest" description="Disordered" evidence="1">
    <location>
        <begin position="859"/>
        <end position="881"/>
    </location>
</feature>
<evidence type="ECO:0000313" key="4">
    <source>
        <dbReference type="EMBL" id="KAK8888803.1"/>
    </source>
</evidence>
<evidence type="ECO:0008006" key="6">
    <source>
        <dbReference type="Google" id="ProtNLM"/>
    </source>
</evidence>
<dbReference type="Pfam" id="PF00179">
    <property type="entry name" value="UQ_con"/>
    <property type="match status" value="1"/>
</dbReference>
<dbReference type="SMART" id="SM00220">
    <property type="entry name" value="S_TKc"/>
    <property type="match status" value="1"/>
</dbReference>
<evidence type="ECO:0000259" key="2">
    <source>
        <dbReference type="PROSITE" id="PS50011"/>
    </source>
</evidence>
<gene>
    <name evidence="4" type="ORF">M9Y10_033542</name>
</gene>
<evidence type="ECO:0000259" key="3">
    <source>
        <dbReference type="PROSITE" id="PS50127"/>
    </source>
</evidence>
<dbReference type="Proteomes" id="UP001470230">
    <property type="component" value="Unassembled WGS sequence"/>
</dbReference>
<dbReference type="PROSITE" id="PS00108">
    <property type="entry name" value="PROTEIN_KINASE_ST"/>
    <property type="match status" value="1"/>
</dbReference>
<name>A0ABR2KCF9_9EUKA</name>
<evidence type="ECO:0000313" key="5">
    <source>
        <dbReference type="Proteomes" id="UP001470230"/>
    </source>
</evidence>
<keyword evidence="5" id="KW-1185">Reference proteome</keyword>
<dbReference type="EMBL" id="JAPFFF010000005">
    <property type="protein sequence ID" value="KAK8888803.1"/>
    <property type="molecule type" value="Genomic_DNA"/>
</dbReference>
<feature type="compositionally biased region" description="Acidic residues" evidence="1">
    <location>
        <begin position="865"/>
        <end position="881"/>
    </location>
</feature>
<dbReference type="Pfam" id="PF07714">
    <property type="entry name" value="PK_Tyr_Ser-Thr"/>
    <property type="match status" value="1"/>
</dbReference>
<dbReference type="InterPro" id="IPR008271">
    <property type="entry name" value="Ser/Thr_kinase_AS"/>
</dbReference>
<organism evidence="4 5">
    <name type="scientific">Tritrichomonas musculus</name>
    <dbReference type="NCBI Taxonomy" id="1915356"/>
    <lineage>
        <taxon>Eukaryota</taxon>
        <taxon>Metamonada</taxon>
        <taxon>Parabasalia</taxon>
        <taxon>Tritrichomonadida</taxon>
        <taxon>Tritrichomonadidae</taxon>
        <taxon>Tritrichomonas</taxon>
    </lineage>
</organism>
<comment type="caution">
    <text evidence="4">The sequence shown here is derived from an EMBL/GenBank/DDBJ whole genome shotgun (WGS) entry which is preliminary data.</text>
</comment>
<dbReference type="SMART" id="SM00212">
    <property type="entry name" value="UBCc"/>
    <property type="match status" value="1"/>
</dbReference>
<dbReference type="SUPFAM" id="SSF53300">
    <property type="entry name" value="vWA-like"/>
    <property type="match status" value="1"/>
</dbReference>
<protein>
    <recommendedName>
        <fullName evidence="6">Protein kinase domain-containing protein</fullName>
    </recommendedName>
</protein>
<dbReference type="SUPFAM" id="SSF54495">
    <property type="entry name" value="UBC-like"/>
    <property type="match status" value="1"/>
</dbReference>
<dbReference type="SUPFAM" id="SSF56112">
    <property type="entry name" value="Protein kinase-like (PK-like)"/>
    <property type="match status" value="1"/>
</dbReference>
<dbReference type="InterPro" id="IPR000608">
    <property type="entry name" value="UBC"/>
</dbReference>
<dbReference type="InterPro" id="IPR016135">
    <property type="entry name" value="UBQ-conjugating_enzyme/RWD"/>
</dbReference>
<evidence type="ECO:0000256" key="1">
    <source>
        <dbReference type="SAM" id="MobiDB-lite"/>
    </source>
</evidence>
<dbReference type="PROSITE" id="PS50011">
    <property type="entry name" value="PROTEIN_KINASE_DOM"/>
    <property type="match status" value="1"/>
</dbReference>
<feature type="domain" description="UBC core" evidence="3">
    <location>
        <begin position="603"/>
        <end position="748"/>
    </location>
</feature>
<dbReference type="Gene3D" id="3.10.110.10">
    <property type="entry name" value="Ubiquitin Conjugating Enzyme"/>
    <property type="match status" value="1"/>
</dbReference>